<comment type="catalytic activity">
    <reaction evidence="6">
        <text>Endonucleolytic cleavage of RNA, removing 5'-extranucleotides from tRNA precursor.</text>
        <dbReference type="EC" id="3.1.26.5"/>
    </reaction>
</comment>
<evidence type="ECO:0000313" key="8">
    <source>
        <dbReference type="EMBL" id="HJE90179.1"/>
    </source>
</evidence>
<keyword evidence="4 6" id="KW-0378">Hydrolase</keyword>
<dbReference type="GO" id="GO:0004526">
    <property type="term" value="F:ribonuclease P activity"/>
    <property type="evidence" value="ECO:0007669"/>
    <property type="project" value="UniProtKB-UniRule"/>
</dbReference>
<dbReference type="EC" id="3.1.26.5" evidence="6 7"/>
<reference evidence="8" key="2">
    <citation type="submission" date="2021-09" db="EMBL/GenBank/DDBJ databases">
        <authorList>
            <person name="Gilroy R."/>
        </authorList>
    </citation>
    <scope>NUCLEOTIDE SEQUENCE</scope>
    <source>
        <strain evidence="8">ChiGjej1B1-18357</strain>
    </source>
</reference>
<evidence type="ECO:0000256" key="7">
    <source>
        <dbReference type="NCBIfam" id="TIGR00188"/>
    </source>
</evidence>
<reference evidence="8" key="1">
    <citation type="journal article" date="2021" name="PeerJ">
        <title>Extensive microbial diversity within the chicken gut microbiome revealed by metagenomics and culture.</title>
        <authorList>
            <person name="Gilroy R."/>
            <person name="Ravi A."/>
            <person name="Getino M."/>
            <person name="Pursley I."/>
            <person name="Horton D.L."/>
            <person name="Alikhan N.F."/>
            <person name="Baker D."/>
            <person name="Gharbi K."/>
            <person name="Hall N."/>
            <person name="Watson M."/>
            <person name="Adriaenssens E.M."/>
            <person name="Foster-Nyarko E."/>
            <person name="Jarju S."/>
            <person name="Secka A."/>
            <person name="Antonio M."/>
            <person name="Oren A."/>
            <person name="Chaudhuri R.R."/>
            <person name="La Ragione R."/>
            <person name="Hildebrand F."/>
            <person name="Pallen M.J."/>
        </authorList>
    </citation>
    <scope>NUCLEOTIDE SEQUENCE</scope>
    <source>
        <strain evidence="8">ChiGjej1B1-18357</strain>
    </source>
</reference>
<evidence type="ECO:0000256" key="6">
    <source>
        <dbReference type="HAMAP-Rule" id="MF_00227"/>
    </source>
</evidence>
<dbReference type="SUPFAM" id="SSF54211">
    <property type="entry name" value="Ribosomal protein S5 domain 2-like"/>
    <property type="match status" value="1"/>
</dbReference>
<accession>A0A921F4X5</accession>
<comment type="function">
    <text evidence="6">RNaseP catalyzes the removal of the 5'-leader sequence from pre-tRNA to produce the mature 5'-terminus. It can also cleave other RNA substrates such as 4.5S RNA. The protein component plays an auxiliary but essential role in vivo by binding to the 5'-leader sequence and broadening the substrate specificity of the ribozyme.</text>
</comment>
<evidence type="ECO:0000256" key="1">
    <source>
        <dbReference type="ARBA" id="ARBA00022694"/>
    </source>
</evidence>
<dbReference type="Gene3D" id="3.30.230.10">
    <property type="match status" value="1"/>
</dbReference>
<comment type="similarity">
    <text evidence="6">Belongs to the RnpA family.</text>
</comment>
<dbReference type="InterPro" id="IPR000100">
    <property type="entry name" value="RNase_P"/>
</dbReference>
<dbReference type="GO" id="GO:0000049">
    <property type="term" value="F:tRNA binding"/>
    <property type="evidence" value="ECO:0007669"/>
    <property type="project" value="UniProtKB-UniRule"/>
</dbReference>
<comment type="subunit">
    <text evidence="6">Consists of a catalytic RNA component (M1 or rnpB) and a protein subunit.</text>
</comment>
<keyword evidence="1 6" id="KW-0819">tRNA processing</keyword>
<gene>
    <name evidence="6 8" type="primary">rnpA</name>
    <name evidence="8" type="ORF">K8V11_04125</name>
</gene>
<dbReference type="HAMAP" id="MF_00227">
    <property type="entry name" value="RNase_P"/>
    <property type="match status" value="1"/>
</dbReference>
<dbReference type="InterPro" id="IPR020568">
    <property type="entry name" value="Ribosomal_Su5_D2-typ_SF"/>
</dbReference>
<dbReference type="EMBL" id="DYXM01000076">
    <property type="protein sequence ID" value="HJE90179.1"/>
    <property type="molecule type" value="Genomic_DNA"/>
</dbReference>
<keyword evidence="5 6" id="KW-0694">RNA-binding</keyword>
<name>A0A921F4X5_9ACTN</name>
<evidence type="ECO:0000256" key="2">
    <source>
        <dbReference type="ARBA" id="ARBA00022722"/>
    </source>
</evidence>
<dbReference type="PANTHER" id="PTHR33992">
    <property type="entry name" value="RIBONUCLEASE P PROTEIN COMPONENT"/>
    <property type="match status" value="1"/>
</dbReference>
<sequence>MLPQPHRLRMAADFRAVMRFGVRAGRASVVVHARAFPPSVDRTTGPRFGLVVSKAVGNSVQRHRMSRRLRHICADLLLPEYEDIDFVVRALPPALAADHPRLRSEVLEAGCRAAEKAHRRLNESSDNG</sequence>
<evidence type="ECO:0000313" key="9">
    <source>
        <dbReference type="Proteomes" id="UP000776650"/>
    </source>
</evidence>
<dbReference type="RefSeq" id="WP_303911133.1">
    <property type="nucleotide sequence ID" value="NZ_DYXM01000076.1"/>
</dbReference>
<evidence type="ECO:0000256" key="5">
    <source>
        <dbReference type="ARBA" id="ARBA00022884"/>
    </source>
</evidence>
<dbReference type="GO" id="GO:0030677">
    <property type="term" value="C:ribonuclease P complex"/>
    <property type="evidence" value="ECO:0007669"/>
    <property type="project" value="TreeGrafter"/>
</dbReference>
<dbReference type="GO" id="GO:0042781">
    <property type="term" value="F:3'-tRNA processing endoribonuclease activity"/>
    <property type="evidence" value="ECO:0007669"/>
    <property type="project" value="TreeGrafter"/>
</dbReference>
<proteinExistence type="inferred from homology"/>
<evidence type="ECO:0000256" key="3">
    <source>
        <dbReference type="ARBA" id="ARBA00022759"/>
    </source>
</evidence>
<dbReference type="AlphaFoldDB" id="A0A921F4X5"/>
<evidence type="ECO:0000256" key="4">
    <source>
        <dbReference type="ARBA" id="ARBA00022801"/>
    </source>
</evidence>
<comment type="caution">
    <text evidence="8">The sequence shown here is derived from an EMBL/GenBank/DDBJ whole genome shotgun (WGS) entry which is preliminary data.</text>
</comment>
<dbReference type="Pfam" id="PF00825">
    <property type="entry name" value="Ribonuclease_P"/>
    <property type="match status" value="1"/>
</dbReference>
<keyword evidence="2 6" id="KW-0540">Nuclease</keyword>
<dbReference type="NCBIfam" id="TIGR00188">
    <property type="entry name" value="rnpA"/>
    <property type="match status" value="1"/>
</dbReference>
<dbReference type="Proteomes" id="UP000776650">
    <property type="component" value="Unassembled WGS sequence"/>
</dbReference>
<dbReference type="InterPro" id="IPR014721">
    <property type="entry name" value="Ribsml_uS5_D2-typ_fold_subgr"/>
</dbReference>
<organism evidence="8 9">
    <name type="scientific">Dietzia timorensis</name>
    <dbReference type="NCBI Taxonomy" id="499555"/>
    <lineage>
        <taxon>Bacteria</taxon>
        <taxon>Bacillati</taxon>
        <taxon>Actinomycetota</taxon>
        <taxon>Actinomycetes</taxon>
        <taxon>Mycobacteriales</taxon>
        <taxon>Dietziaceae</taxon>
        <taxon>Dietzia</taxon>
    </lineage>
</organism>
<dbReference type="PANTHER" id="PTHR33992:SF1">
    <property type="entry name" value="RIBONUCLEASE P PROTEIN COMPONENT"/>
    <property type="match status" value="1"/>
</dbReference>
<dbReference type="GO" id="GO:0001682">
    <property type="term" value="P:tRNA 5'-leader removal"/>
    <property type="evidence" value="ECO:0007669"/>
    <property type="project" value="UniProtKB-UniRule"/>
</dbReference>
<protein>
    <recommendedName>
        <fullName evidence="6 7">Ribonuclease P protein component</fullName>
        <shortName evidence="6">RNase P protein</shortName>
        <shortName evidence="6">RNaseP protein</shortName>
        <ecNumber evidence="6 7">3.1.26.5</ecNumber>
    </recommendedName>
    <alternativeName>
        <fullName evidence="6">Protein C5</fullName>
    </alternativeName>
</protein>
<keyword evidence="3 6" id="KW-0255">Endonuclease</keyword>